<name>A0A290ZAW3_9PSEU</name>
<sequence>MLTLTVQDVRDRAPTGTVLPGDEDRVAALLADALAEARRVAPVLVTTDDPDVLRVAGGVVCWAVLVRMGLTPGKTAEQYGGEYSYEQERASGGGMFSLDQLDQLRSLTPMIPEAGVYELVHNGAHPPIGDPR</sequence>
<dbReference type="RefSeq" id="WP_096495969.1">
    <property type="nucleotide sequence ID" value="NZ_CP023445.1"/>
</dbReference>
<dbReference type="AlphaFoldDB" id="A0A290ZAW3"/>
<dbReference type="EMBL" id="CP023445">
    <property type="protein sequence ID" value="ATE56148.1"/>
    <property type="molecule type" value="Genomic_DNA"/>
</dbReference>
<organism evidence="1 2">
    <name type="scientific">Actinosynnema pretiosum</name>
    <dbReference type="NCBI Taxonomy" id="42197"/>
    <lineage>
        <taxon>Bacteria</taxon>
        <taxon>Bacillati</taxon>
        <taxon>Actinomycetota</taxon>
        <taxon>Actinomycetes</taxon>
        <taxon>Pseudonocardiales</taxon>
        <taxon>Pseudonocardiaceae</taxon>
        <taxon>Actinosynnema</taxon>
    </lineage>
</organism>
<reference evidence="1" key="1">
    <citation type="submission" date="2017-09" db="EMBL/GenBank/DDBJ databases">
        <title>Complete Genome Sequence of ansamitocin-producing Bacterium Actinosynnema pretiosum X47.</title>
        <authorList>
            <person name="Cao G."/>
            <person name="Zong G."/>
            <person name="Zhong C."/>
            <person name="Fu J."/>
        </authorList>
    </citation>
    <scope>NUCLEOTIDE SEQUENCE [LARGE SCALE GENOMIC DNA]</scope>
    <source>
        <strain evidence="1">X47</strain>
    </source>
</reference>
<proteinExistence type="predicted"/>
<protein>
    <submittedName>
        <fullName evidence="1">Uncharacterized protein</fullName>
    </submittedName>
</protein>
<accession>A0A290ZAW3</accession>
<gene>
    <name evidence="1" type="ORF">CNX65_25100</name>
</gene>
<keyword evidence="2" id="KW-1185">Reference proteome</keyword>
<evidence type="ECO:0000313" key="2">
    <source>
        <dbReference type="Proteomes" id="UP000218505"/>
    </source>
</evidence>
<evidence type="ECO:0000313" key="1">
    <source>
        <dbReference type="EMBL" id="ATE56148.1"/>
    </source>
</evidence>
<dbReference type="Proteomes" id="UP000218505">
    <property type="component" value="Chromosome"/>
</dbReference>
<dbReference type="KEGG" id="apre:CNX65_25100"/>